<dbReference type="Pfam" id="PF13098">
    <property type="entry name" value="Thioredoxin_2"/>
    <property type="match status" value="1"/>
</dbReference>
<proteinExistence type="inferred from homology"/>
<dbReference type="Proteomes" id="UP000560000">
    <property type="component" value="Unassembled WGS sequence"/>
</dbReference>
<keyword evidence="5" id="KW-1185">Reference proteome</keyword>
<organism evidence="3 5">
    <name type="scientific">Oleiagrimonas soli</name>
    <dbReference type="NCBI Taxonomy" id="1543381"/>
    <lineage>
        <taxon>Bacteria</taxon>
        <taxon>Pseudomonadati</taxon>
        <taxon>Pseudomonadota</taxon>
        <taxon>Gammaproteobacteria</taxon>
        <taxon>Lysobacterales</taxon>
        <taxon>Rhodanobacteraceae</taxon>
        <taxon>Oleiagrimonas</taxon>
    </lineage>
</organism>
<dbReference type="EMBL" id="JACHET010000001">
    <property type="protein sequence ID" value="MBB6183842.1"/>
    <property type="molecule type" value="Genomic_DNA"/>
</dbReference>
<evidence type="ECO:0000259" key="2">
    <source>
        <dbReference type="Pfam" id="PF13098"/>
    </source>
</evidence>
<feature type="signal peptide" evidence="1">
    <location>
        <begin position="1"/>
        <end position="24"/>
    </location>
</feature>
<reference evidence="3 5" key="1">
    <citation type="submission" date="2014-09" db="EMBL/GenBank/DDBJ databases">
        <title>Xanthomonadaceae 3.5X direct submission.</title>
        <authorList>
            <person name="Fang T."/>
            <person name="Wang H."/>
        </authorList>
    </citation>
    <scope>NUCLEOTIDE SEQUENCE [LARGE SCALE GENOMIC DNA]</scope>
    <source>
        <strain evidence="3 5">3.5X</strain>
    </source>
</reference>
<protein>
    <recommendedName>
        <fullName evidence="1">Thiol:disulfide interchange protein</fullName>
    </recommendedName>
</protein>
<evidence type="ECO:0000313" key="3">
    <source>
        <dbReference type="EMBL" id="KGI77821.1"/>
    </source>
</evidence>
<reference evidence="4 6" key="2">
    <citation type="submission" date="2020-08" db="EMBL/GenBank/DDBJ databases">
        <title>Genomic Encyclopedia of Type Strains, Phase IV (KMG-IV): sequencing the most valuable type-strain genomes for metagenomic binning, comparative biology and taxonomic classification.</title>
        <authorList>
            <person name="Goeker M."/>
        </authorList>
    </citation>
    <scope>NUCLEOTIDE SEQUENCE [LARGE SCALE GENOMIC DNA]</scope>
    <source>
        <strain evidence="4 6">DSM 107085</strain>
    </source>
</reference>
<dbReference type="SUPFAM" id="SSF54423">
    <property type="entry name" value="DsbC/DsbG N-terminal domain-like"/>
    <property type="match status" value="1"/>
</dbReference>
<dbReference type="PROSITE" id="PS51257">
    <property type="entry name" value="PROKAR_LIPOPROTEIN"/>
    <property type="match status" value="1"/>
</dbReference>
<dbReference type="Gene3D" id="3.40.30.10">
    <property type="entry name" value="Glutaredoxin"/>
    <property type="match status" value="1"/>
</dbReference>
<feature type="domain" description="Thioredoxin-like fold" evidence="2">
    <location>
        <begin position="125"/>
        <end position="247"/>
    </location>
</feature>
<dbReference type="InterPro" id="IPR036249">
    <property type="entry name" value="Thioredoxin-like_sf"/>
</dbReference>
<dbReference type="PANTHER" id="PTHR35272">
    <property type="entry name" value="THIOL:DISULFIDE INTERCHANGE PROTEIN DSBC-RELATED"/>
    <property type="match status" value="1"/>
</dbReference>
<evidence type="ECO:0000256" key="1">
    <source>
        <dbReference type="RuleBase" id="RU364038"/>
    </source>
</evidence>
<dbReference type="InterPro" id="IPR033954">
    <property type="entry name" value="DiS-bond_Isoase_DsbC/G"/>
</dbReference>
<dbReference type="CDD" id="cd03020">
    <property type="entry name" value="DsbA_DsbC_DsbG"/>
    <property type="match status" value="1"/>
</dbReference>
<sequence length="259" mass="27758">MKSNTLLSLALLGLFLALTGCARAADTQPTAYPAPVRALKSAGIEIRGTMPAPDGFKGFIGVYRGQPMPVYLLPDGKHTVVGNLFAADGSDLTRDAFAQHAMAGLGKNAWSKLQKADWIAEGPKGAKRVVYVFTDTECPYCHRLWSAIRPQVNKGEVQVRYLLVAVIKQQSLPRAVSVLDAPDPIKAFARNEKDFRDSPIKLAAKIPSATRDKIAANIALMQEFGLQGTPGIVYQDAQGRVQTVSGVPSDAGLKAIFGP</sequence>
<comment type="caution">
    <text evidence="3">The sequence shown here is derived from an EMBL/GenBank/DDBJ whole genome shotgun (WGS) entry which is preliminary data.</text>
</comment>
<comment type="subcellular location">
    <subcellularLocation>
        <location evidence="1">Periplasm</location>
    </subcellularLocation>
</comment>
<dbReference type="EMBL" id="JROI01000010">
    <property type="protein sequence ID" value="KGI77821.1"/>
    <property type="molecule type" value="Genomic_DNA"/>
</dbReference>
<dbReference type="GO" id="GO:0042597">
    <property type="term" value="C:periplasmic space"/>
    <property type="evidence" value="ECO:0007669"/>
    <property type="project" value="UniProtKB-SubCell"/>
</dbReference>
<dbReference type="NCBIfam" id="NF008657">
    <property type="entry name" value="PRK11657.1"/>
    <property type="match status" value="1"/>
</dbReference>
<comment type="similarity">
    <text evidence="1">Belongs to the thioredoxin family. DsbC subfamily.</text>
</comment>
<dbReference type="Gene3D" id="3.10.450.70">
    <property type="entry name" value="Disulphide bond isomerase, DsbC/G, N-terminal"/>
    <property type="match status" value="1"/>
</dbReference>
<dbReference type="HOGENOM" id="CLU_080090_0_0_6"/>
<keyword evidence="1" id="KW-0574">Periplasm</keyword>
<dbReference type="STRING" id="1543381.LF63_0105220"/>
<name>A0A099CVW7_9GAMM</name>
<dbReference type="InterPro" id="IPR012336">
    <property type="entry name" value="Thioredoxin-like_fold"/>
</dbReference>
<evidence type="ECO:0000313" key="5">
    <source>
        <dbReference type="Proteomes" id="UP000029708"/>
    </source>
</evidence>
<dbReference type="RefSeq" id="WP_043100128.1">
    <property type="nucleotide sequence ID" value="NZ_JACHET010000001.1"/>
</dbReference>
<keyword evidence="1" id="KW-0732">Signal</keyword>
<evidence type="ECO:0000313" key="4">
    <source>
        <dbReference type="EMBL" id="MBB6183842.1"/>
    </source>
</evidence>
<evidence type="ECO:0000313" key="6">
    <source>
        <dbReference type="Proteomes" id="UP000560000"/>
    </source>
</evidence>
<dbReference type="PANTHER" id="PTHR35272:SF4">
    <property type="entry name" value="THIOL:DISULFIDE INTERCHANGE PROTEIN DSBG"/>
    <property type="match status" value="1"/>
</dbReference>
<dbReference type="Proteomes" id="UP000029708">
    <property type="component" value="Unassembled WGS sequence"/>
</dbReference>
<accession>A0A099CVW7</accession>
<dbReference type="SUPFAM" id="SSF52833">
    <property type="entry name" value="Thioredoxin-like"/>
    <property type="match status" value="1"/>
</dbReference>
<comment type="function">
    <text evidence="1">Required for disulfide bond formation in some periplasmic proteins. Acts by transferring its disulfide bond to other proteins and is reduced in the process.</text>
</comment>
<dbReference type="InterPro" id="IPR009094">
    <property type="entry name" value="DiS-bond_isomerase_DsbC/G_N_sf"/>
</dbReference>
<feature type="chain" id="PRO_5033752697" description="Thiol:disulfide interchange protein" evidence="1">
    <location>
        <begin position="25"/>
        <end position="259"/>
    </location>
</feature>
<keyword evidence="1" id="KW-0676">Redox-active center</keyword>
<gene>
    <name evidence="4" type="ORF">HNQ86_001187</name>
    <name evidence="3" type="ORF">LF63_0105220</name>
</gene>
<dbReference type="AlphaFoldDB" id="A0A099CVW7"/>
<dbReference type="InterPro" id="IPR051470">
    <property type="entry name" value="Thiol:disulfide_interchange"/>
</dbReference>